<evidence type="ECO:0000259" key="11">
    <source>
        <dbReference type="PROSITE" id="PS50011"/>
    </source>
</evidence>
<keyword evidence="1" id="KW-0808">Transferase</keyword>
<feature type="compositionally biased region" description="Polar residues" evidence="10">
    <location>
        <begin position="27"/>
        <end position="40"/>
    </location>
</feature>
<feature type="region of interest" description="Disordered" evidence="10">
    <location>
        <begin position="1"/>
        <end position="40"/>
    </location>
</feature>
<dbReference type="Proteomes" id="UP000008281">
    <property type="component" value="Unassembled WGS sequence"/>
</dbReference>
<reference evidence="12" key="1">
    <citation type="submission" date="2007-07" db="EMBL/GenBank/DDBJ databases">
        <title>PCAP assembly of the Caenorhabditis remanei genome.</title>
        <authorList>
            <consortium name="The Caenorhabditis remanei Sequencing Consortium"/>
            <person name="Wilson R.K."/>
        </authorList>
    </citation>
    <scope>NUCLEOTIDE SEQUENCE [LARGE SCALE GENOMIC DNA]</scope>
    <source>
        <strain evidence="12">PB4641</strain>
    </source>
</reference>
<keyword evidence="4" id="KW-0067">ATP-binding</keyword>
<dbReference type="EMBL" id="DS268436">
    <property type="protein sequence ID" value="EFO98906.1"/>
    <property type="molecule type" value="Genomic_DNA"/>
</dbReference>
<comment type="catalytic activity">
    <reaction evidence="9">
        <text>L-tyrosyl-[protein] + ATP = O-phospho-L-tyrosyl-[protein] + ADP + H(+)</text>
        <dbReference type="Rhea" id="RHEA:10596"/>
        <dbReference type="Rhea" id="RHEA-COMP:10136"/>
        <dbReference type="Rhea" id="RHEA-COMP:20101"/>
        <dbReference type="ChEBI" id="CHEBI:15378"/>
        <dbReference type="ChEBI" id="CHEBI:30616"/>
        <dbReference type="ChEBI" id="CHEBI:46858"/>
        <dbReference type="ChEBI" id="CHEBI:61978"/>
        <dbReference type="ChEBI" id="CHEBI:456216"/>
        <dbReference type="EC" id="2.7.12.2"/>
    </reaction>
</comment>
<organism evidence="13">
    <name type="scientific">Caenorhabditis remanei</name>
    <name type="common">Caenorhabditis vulgaris</name>
    <dbReference type="NCBI Taxonomy" id="31234"/>
    <lineage>
        <taxon>Eukaryota</taxon>
        <taxon>Metazoa</taxon>
        <taxon>Ecdysozoa</taxon>
        <taxon>Nematoda</taxon>
        <taxon>Chromadorea</taxon>
        <taxon>Rhabditida</taxon>
        <taxon>Rhabditina</taxon>
        <taxon>Rhabditomorpha</taxon>
        <taxon>Rhabditoidea</taxon>
        <taxon>Rhabditidae</taxon>
        <taxon>Peloderinae</taxon>
        <taxon>Caenorhabditis</taxon>
    </lineage>
</organism>
<evidence type="ECO:0000313" key="13">
    <source>
        <dbReference type="Proteomes" id="UP000008281"/>
    </source>
</evidence>
<dbReference type="InterPro" id="IPR000719">
    <property type="entry name" value="Prot_kinase_dom"/>
</dbReference>
<evidence type="ECO:0000256" key="7">
    <source>
        <dbReference type="ARBA" id="ARBA00049014"/>
    </source>
</evidence>
<evidence type="ECO:0000256" key="1">
    <source>
        <dbReference type="ARBA" id="ARBA00022679"/>
    </source>
</evidence>
<evidence type="ECO:0000256" key="3">
    <source>
        <dbReference type="ARBA" id="ARBA00022777"/>
    </source>
</evidence>
<dbReference type="InterPro" id="IPR011009">
    <property type="entry name" value="Kinase-like_dom_sf"/>
</dbReference>
<dbReference type="EC" id="2.7.12.2" evidence="6"/>
<dbReference type="GO" id="GO:0004708">
    <property type="term" value="F:MAP kinase kinase activity"/>
    <property type="evidence" value="ECO:0007669"/>
    <property type="project" value="UniProtKB-EC"/>
</dbReference>
<proteinExistence type="inferred from homology"/>
<evidence type="ECO:0000256" key="2">
    <source>
        <dbReference type="ARBA" id="ARBA00022741"/>
    </source>
</evidence>
<dbReference type="eggNOG" id="KOG0198">
    <property type="taxonomic scope" value="Eukaryota"/>
</dbReference>
<comment type="catalytic activity">
    <reaction evidence="7">
        <text>L-seryl-[protein] + ATP = O-phospho-L-seryl-[protein] + ADP + H(+)</text>
        <dbReference type="Rhea" id="RHEA:17989"/>
        <dbReference type="Rhea" id="RHEA-COMP:9863"/>
        <dbReference type="Rhea" id="RHEA-COMP:11604"/>
        <dbReference type="ChEBI" id="CHEBI:15378"/>
        <dbReference type="ChEBI" id="CHEBI:29999"/>
        <dbReference type="ChEBI" id="CHEBI:30616"/>
        <dbReference type="ChEBI" id="CHEBI:83421"/>
        <dbReference type="ChEBI" id="CHEBI:456216"/>
        <dbReference type="EC" id="2.7.12.2"/>
    </reaction>
</comment>
<sequence length="470" mass="51635">MDPERDSLSLVDSQKIAAPNSEMCNLPGTTPTANTSSNRDNLSLVDSQKIAAPNSEMCNLPGTTPTANTSSNRDNLSLVDSQKIAAPNSEMCNLPGTTPTANTSSNRDNLSLVDSQKIAAPNSEMCNLPGSTPTPNTSEVIDFKSSEQPNSTHTPAVVGETKPETIESITLKIEKISGKLWLNGIKDDTVSFKELVKGCKCGEGSYEAVYLYTCRGHEMAVKECSTIGKTIDSMKELWNEIEVLEKMRNKMNVIQLIGTFYENKFCFFQRTVHMVMEVMKMTLFELVKKHNSLVPTVAVGVLREILIGLKSIHESNICHGDISLHNILINSNGKVKVSDFGLSQEIGKVEIKSSKGNPTFMAPELFDPNPIYSAKSDIWATGVVYVYMLNGQVPYGGCINEIVIMHEIETGKYPNFDTERFGIDMKDLVDKMLAKVPENRLSADDLLNLTIVKNATEGTEDIMNLMNDGQ</sequence>
<feature type="compositionally biased region" description="Polar residues" evidence="10">
    <location>
        <begin position="95"/>
        <end position="108"/>
    </location>
</feature>
<dbReference type="InParanoid" id="E3MD74"/>
<feature type="compositionally biased region" description="Polar residues" evidence="10">
    <location>
        <begin position="61"/>
        <end position="74"/>
    </location>
</feature>
<dbReference type="AlphaFoldDB" id="E3MD74"/>
<evidence type="ECO:0000256" key="8">
    <source>
        <dbReference type="ARBA" id="ARBA00049299"/>
    </source>
</evidence>
<dbReference type="PANTHER" id="PTHR48013:SF9">
    <property type="entry name" value="DUAL SPECIFICITY MITOGEN-ACTIVATED PROTEIN KINASE KINASE 5"/>
    <property type="match status" value="1"/>
</dbReference>
<evidence type="ECO:0000256" key="5">
    <source>
        <dbReference type="ARBA" id="ARBA00038035"/>
    </source>
</evidence>
<feature type="region of interest" description="Disordered" evidence="10">
    <location>
        <begin position="88"/>
        <end position="108"/>
    </location>
</feature>
<evidence type="ECO:0000256" key="9">
    <source>
        <dbReference type="ARBA" id="ARBA00051693"/>
    </source>
</evidence>
<dbReference type="OrthoDB" id="5337378at2759"/>
<dbReference type="Pfam" id="PF00069">
    <property type="entry name" value="Pkinase"/>
    <property type="match status" value="1"/>
</dbReference>
<dbReference type="Gene3D" id="1.10.510.10">
    <property type="entry name" value="Transferase(Phosphotransferase) domain 1"/>
    <property type="match status" value="1"/>
</dbReference>
<accession>E3MD74</accession>
<evidence type="ECO:0000313" key="12">
    <source>
        <dbReference type="EMBL" id="EFO98906.1"/>
    </source>
</evidence>
<keyword evidence="2" id="KW-0547">Nucleotide-binding</keyword>
<comment type="similarity">
    <text evidence="5">Belongs to the protein kinase superfamily. STE Ser/Thr protein kinase family. MAP kinase kinase subfamily.</text>
</comment>
<name>E3MD74_CAERE</name>
<dbReference type="PROSITE" id="PS50011">
    <property type="entry name" value="PROTEIN_KINASE_DOM"/>
    <property type="match status" value="1"/>
</dbReference>
<dbReference type="GO" id="GO:0005524">
    <property type="term" value="F:ATP binding"/>
    <property type="evidence" value="ECO:0007669"/>
    <property type="project" value="UniProtKB-KW"/>
</dbReference>
<dbReference type="STRING" id="31234.E3MD74"/>
<keyword evidence="3" id="KW-0418">Kinase</keyword>
<keyword evidence="13" id="KW-1185">Reference proteome</keyword>
<evidence type="ECO:0000256" key="10">
    <source>
        <dbReference type="SAM" id="MobiDB-lite"/>
    </source>
</evidence>
<comment type="catalytic activity">
    <reaction evidence="8">
        <text>L-threonyl-[protein] + ATP = O-phospho-L-threonyl-[protein] + ADP + H(+)</text>
        <dbReference type="Rhea" id="RHEA:46608"/>
        <dbReference type="Rhea" id="RHEA-COMP:11060"/>
        <dbReference type="Rhea" id="RHEA-COMP:11605"/>
        <dbReference type="ChEBI" id="CHEBI:15378"/>
        <dbReference type="ChEBI" id="CHEBI:30013"/>
        <dbReference type="ChEBI" id="CHEBI:30616"/>
        <dbReference type="ChEBI" id="CHEBI:61977"/>
        <dbReference type="ChEBI" id="CHEBI:456216"/>
        <dbReference type="EC" id="2.7.12.2"/>
    </reaction>
</comment>
<dbReference type="InterPro" id="IPR008266">
    <property type="entry name" value="Tyr_kinase_AS"/>
</dbReference>
<protein>
    <recommendedName>
        <fullName evidence="6">mitogen-activated protein kinase kinase</fullName>
        <ecNumber evidence="6">2.7.12.2</ecNumber>
    </recommendedName>
</protein>
<dbReference type="HOGENOM" id="CLU_581713_0_0_1"/>
<dbReference type="PANTHER" id="PTHR48013">
    <property type="entry name" value="DUAL SPECIFICITY MITOGEN-ACTIVATED PROTEIN KINASE KINASE 5-RELATED"/>
    <property type="match status" value="1"/>
</dbReference>
<gene>
    <name evidence="12" type="ORF">CRE_19665</name>
</gene>
<evidence type="ECO:0000256" key="4">
    <source>
        <dbReference type="ARBA" id="ARBA00022840"/>
    </source>
</evidence>
<feature type="region of interest" description="Disordered" evidence="10">
    <location>
        <begin position="54"/>
        <end position="74"/>
    </location>
</feature>
<dbReference type="PROSITE" id="PS00109">
    <property type="entry name" value="PROTEIN_KINASE_TYR"/>
    <property type="match status" value="1"/>
</dbReference>
<dbReference type="SUPFAM" id="SSF56112">
    <property type="entry name" value="Protein kinase-like (PK-like)"/>
    <property type="match status" value="1"/>
</dbReference>
<evidence type="ECO:0000256" key="6">
    <source>
        <dbReference type="ARBA" id="ARBA00038999"/>
    </source>
</evidence>
<feature type="domain" description="Protein kinase" evidence="11">
    <location>
        <begin position="195"/>
        <end position="452"/>
    </location>
</feature>